<name>A0A9Q0UTQ4_SALVM</name>
<protein>
    <submittedName>
        <fullName evidence="1">Uncharacterized protein</fullName>
    </submittedName>
</protein>
<comment type="caution">
    <text evidence="1">The sequence shown here is derived from an EMBL/GenBank/DDBJ whole genome shotgun (WGS) entry which is preliminary data.</text>
</comment>
<dbReference type="AlphaFoldDB" id="A0A9Q0UTQ4"/>
<proteinExistence type="predicted"/>
<gene>
    <name evidence="1" type="ORF">OIU85_018119</name>
</gene>
<accession>A0A9Q0UTQ4</accession>
<evidence type="ECO:0000313" key="1">
    <source>
        <dbReference type="EMBL" id="KAJ6735876.1"/>
    </source>
</evidence>
<keyword evidence="2" id="KW-1185">Reference proteome</keyword>
<sequence length="131" mass="14704">MRCISCNEYYNTCDAGPCKECNEKASKTEKELKREIDDLKARVAFLRFWSPLDHHITHRSSASPCFNDVVLVASSDDGLPGTASSVPVPAHKAVLPPCVCPITWWRRGRLRGGYPLSSVPLRLWPVFFITN</sequence>
<reference evidence="1" key="2">
    <citation type="journal article" date="2023" name="Int. J. Mol. Sci.">
        <title>De Novo Assembly and Annotation of 11 Diverse Shrub Willow (Salix) Genomes Reveals Novel Gene Organization in Sex-Linked Regions.</title>
        <authorList>
            <person name="Hyden B."/>
            <person name="Feng K."/>
            <person name="Yates T.B."/>
            <person name="Jawdy S."/>
            <person name="Cereghino C."/>
            <person name="Smart L.B."/>
            <person name="Muchero W."/>
        </authorList>
    </citation>
    <scope>NUCLEOTIDE SEQUENCE [LARGE SCALE GENOMIC DNA]</scope>
    <source>
        <tissue evidence="1">Shoot tip</tissue>
    </source>
</reference>
<dbReference type="OrthoDB" id="1738897at2759"/>
<reference evidence="1" key="1">
    <citation type="submission" date="2022-11" db="EMBL/GenBank/DDBJ databases">
        <authorList>
            <person name="Hyden B.L."/>
            <person name="Feng K."/>
            <person name="Yates T."/>
            <person name="Jawdy S."/>
            <person name="Smart L.B."/>
            <person name="Muchero W."/>
        </authorList>
    </citation>
    <scope>NUCLEOTIDE SEQUENCE</scope>
    <source>
        <tissue evidence="1">Shoot tip</tissue>
    </source>
</reference>
<organism evidence="1 2">
    <name type="scientific">Salix viminalis</name>
    <name type="common">Common osier</name>
    <name type="synonym">Basket willow</name>
    <dbReference type="NCBI Taxonomy" id="40686"/>
    <lineage>
        <taxon>Eukaryota</taxon>
        <taxon>Viridiplantae</taxon>
        <taxon>Streptophyta</taxon>
        <taxon>Embryophyta</taxon>
        <taxon>Tracheophyta</taxon>
        <taxon>Spermatophyta</taxon>
        <taxon>Magnoliopsida</taxon>
        <taxon>eudicotyledons</taxon>
        <taxon>Gunneridae</taxon>
        <taxon>Pentapetalae</taxon>
        <taxon>rosids</taxon>
        <taxon>fabids</taxon>
        <taxon>Malpighiales</taxon>
        <taxon>Salicaceae</taxon>
        <taxon>Saliceae</taxon>
        <taxon>Salix</taxon>
    </lineage>
</organism>
<evidence type="ECO:0000313" key="2">
    <source>
        <dbReference type="Proteomes" id="UP001151529"/>
    </source>
</evidence>
<dbReference type="Proteomes" id="UP001151529">
    <property type="component" value="Chromosome 5"/>
</dbReference>
<dbReference type="EMBL" id="JAPFFL010000003">
    <property type="protein sequence ID" value="KAJ6735876.1"/>
    <property type="molecule type" value="Genomic_DNA"/>
</dbReference>